<keyword evidence="2" id="KW-0238">DNA-binding</keyword>
<dbReference type="InterPro" id="IPR019888">
    <property type="entry name" value="Tscrpt_reg_AsnC-like"/>
</dbReference>
<keyword evidence="1" id="KW-0805">Transcription regulation</keyword>
<gene>
    <name evidence="5" type="ORF">HHUB_6020</name>
</gene>
<dbReference type="SUPFAM" id="SSF46785">
    <property type="entry name" value="Winged helix' DNA-binding domain"/>
    <property type="match status" value="1"/>
</dbReference>
<dbReference type="InterPro" id="IPR000485">
    <property type="entry name" value="AsnC-type_HTH_dom"/>
</dbReference>
<dbReference type="InterPro" id="IPR050684">
    <property type="entry name" value="HTH-Siroheme_Decarb"/>
</dbReference>
<dbReference type="KEGG" id="hhb:Hhub_6020"/>
<protein>
    <submittedName>
        <fullName evidence="5">Lrp/AsnC family transcription regulator</fullName>
    </submittedName>
</protein>
<dbReference type="Gene3D" id="1.10.10.10">
    <property type="entry name" value="Winged helix-like DNA-binding domain superfamily/Winged helix DNA-binding domain"/>
    <property type="match status" value="1"/>
</dbReference>
<geneLocation type="plasmid" evidence="6">
    <name>pSTJ003</name>
</geneLocation>
<evidence type="ECO:0000256" key="3">
    <source>
        <dbReference type="ARBA" id="ARBA00023163"/>
    </source>
</evidence>
<dbReference type="CDD" id="cd00090">
    <property type="entry name" value="HTH_ARSR"/>
    <property type="match status" value="1"/>
</dbReference>
<sequence>MTQPELDDTDREILRLLAENARRPYSTIAEAVNLSPPSVSARVRQLEQEDVIRRFTVDLDLTQYENRIHVMVRLQPELGKTDSLRESILETPAVEHVFTTAEGEIVAVATPPRNTVGNWAQQYLPLTDVRRYDVQLLSNAAQSAYAEGTESALKCANCGTTVGEDGLATRVGGSLQQFCSENCETTYREQYTESQEKSDA</sequence>
<dbReference type="OrthoDB" id="6762at2157"/>
<evidence type="ECO:0000256" key="2">
    <source>
        <dbReference type="ARBA" id="ARBA00023125"/>
    </source>
</evidence>
<dbReference type="PANTHER" id="PTHR43413">
    <property type="entry name" value="TRANSCRIPTIONAL REGULATOR, ASNC FAMILY"/>
    <property type="match status" value="1"/>
</dbReference>
<dbReference type="InterPro" id="IPR036388">
    <property type="entry name" value="WH-like_DNA-bd_sf"/>
</dbReference>
<dbReference type="Pfam" id="PF13404">
    <property type="entry name" value="HTH_AsnC-type"/>
    <property type="match status" value="1"/>
</dbReference>
<accession>A0A0U5D2F6</accession>
<dbReference type="GeneID" id="91110694"/>
<dbReference type="Pfam" id="PF24273">
    <property type="entry name" value="TRASH_HVO_1752_C"/>
    <property type="match status" value="1"/>
</dbReference>
<dbReference type="GO" id="GO:0043565">
    <property type="term" value="F:sequence-specific DNA binding"/>
    <property type="evidence" value="ECO:0007669"/>
    <property type="project" value="InterPro"/>
</dbReference>
<organism evidence="5 6">
    <name type="scientific">Halobacterium hubeiense</name>
    <dbReference type="NCBI Taxonomy" id="1407499"/>
    <lineage>
        <taxon>Archaea</taxon>
        <taxon>Methanobacteriati</taxon>
        <taxon>Methanobacteriota</taxon>
        <taxon>Stenosarchaea group</taxon>
        <taxon>Halobacteria</taxon>
        <taxon>Halobacteriales</taxon>
        <taxon>Halobacteriaceae</taxon>
        <taxon>Halobacterium</taxon>
    </lineage>
</organism>
<dbReference type="InterPro" id="IPR036390">
    <property type="entry name" value="WH_DNA-bd_sf"/>
</dbReference>
<evidence type="ECO:0000259" key="4">
    <source>
        <dbReference type="PROSITE" id="PS50956"/>
    </source>
</evidence>
<dbReference type="AlphaFoldDB" id="A0A0U5D2F6"/>
<dbReference type="SMART" id="SM00344">
    <property type="entry name" value="HTH_ASNC"/>
    <property type="match status" value="1"/>
</dbReference>
<dbReference type="PROSITE" id="PS50956">
    <property type="entry name" value="HTH_ASNC_2"/>
    <property type="match status" value="1"/>
</dbReference>
<dbReference type="EMBL" id="LN831305">
    <property type="protein sequence ID" value="CQH64889.1"/>
    <property type="molecule type" value="Genomic_DNA"/>
</dbReference>
<evidence type="ECO:0000313" key="6">
    <source>
        <dbReference type="Proteomes" id="UP000066737"/>
    </source>
</evidence>
<feature type="domain" description="HTH asnC-type" evidence="4">
    <location>
        <begin position="6"/>
        <end position="65"/>
    </location>
</feature>
<dbReference type="RefSeq" id="WP_004594609.1">
    <property type="nucleotide sequence ID" value="NZ_CEML01000005.1"/>
</dbReference>
<keyword evidence="3" id="KW-0804">Transcription</keyword>
<dbReference type="SMART" id="SM00746">
    <property type="entry name" value="TRASH"/>
    <property type="match status" value="1"/>
</dbReference>
<dbReference type="Proteomes" id="UP000066737">
    <property type="component" value="Plasmid pSTJ003"/>
</dbReference>
<name>A0A0U5D2F6_9EURY</name>
<dbReference type="PRINTS" id="PR00033">
    <property type="entry name" value="HTHASNC"/>
</dbReference>
<reference evidence="6" key="1">
    <citation type="journal article" date="2016" name="Environ. Microbiol.">
        <title>The complete genome of a viable archaeum isolated from 123-million-year-old rock salt.</title>
        <authorList>
            <person name="Jaakkola S.T."/>
            <person name="Pfeiffer F."/>
            <person name="Ravantti J.J."/>
            <person name="Guo Q."/>
            <person name="Liu Y."/>
            <person name="Chen X."/>
            <person name="Ma H."/>
            <person name="Yang C."/>
            <person name="Oksanen H.M."/>
            <person name="Bamford D.H."/>
        </authorList>
    </citation>
    <scope>NUCLEOTIDE SEQUENCE</scope>
    <source>
        <strain evidence="6">JI20-1</strain>
        <plasmid evidence="6">Plasmid pSTJ003</plasmid>
    </source>
</reference>
<dbReference type="InterPro" id="IPR011991">
    <property type="entry name" value="ArsR-like_HTH"/>
</dbReference>
<evidence type="ECO:0000313" key="5">
    <source>
        <dbReference type="EMBL" id="CQH64889.1"/>
    </source>
</evidence>
<keyword evidence="6" id="KW-1185">Reference proteome</keyword>
<dbReference type="InterPro" id="IPR056526">
    <property type="entry name" value="TRASH_HVO_1752"/>
</dbReference>
<dbReference type="InterPro" id="IPR011017">
    <property type="entry name" value="TRASH_dom"/>
</dbReference>
<dbReference type="PANTHER" id="PTHR43413:SF4">
    <property type="entry name" value="HTH-TYPE TRANSCRIPTIONAL REGULATOR LYSM"/>
    <property type="match status" value="1"/>
</dbReference>
<proteinExistence type="predicted"/>
<evidence type="ECO:0000256" key="1">
    <source>
        <dbReference type="ARBA" id="ARBA00023015"/>
    </source>
</evidence>